<dbReference type="SUPFAM" id="SSF53822">
    <property type="entry name" value="Periplasmic binding protein-like I"/>
    <property type="match status" value="1"/>
</dbReference>
<evidence type="ECO:0000313" key="6">
    <source>
        <dbReference type="EMBL" id="EPC76062.1"/>
    </source>
</evidence>
<evidence type="ECO:0000256" key="4">
    <source>
        <dbReference type="ARBA" id="ARBA00023163"/>
    </source>
</evidence>
<reference evidence="6 7" key="1">
    <citation type="journal article" date="2013" name="PLoS ONE">
        <title>Lactobacillus paracasei comparative genomics: towards species pan-genome definition and exploitation of diversity.</title>
        <authorList>
            <person name="Smokvina T."/>
            <person name="Wels M."/>
            <person name="Polka J."/>
            <person name="Chervaux C."/>
            <person name="Brisse S."/>
            <person name="Boekhorst J."/>
            <person name="van Hylckama Vlieg J.E."/>
            <person name="Siezen R.J."/>
        </authorList>
    </citation>
    <scope>NUCLEOTIDE SEQUENCE [LARGE SCALE GENOMIC DNA]</scope>
    <source>
        <strain evidence="6 7">Lpp41</strain>
    </source>
</reference>
<protein>
    <submittedName>
        <fullName evidence="6">LacI family transcriptional regulator</fullName>
    </submittedName>
</protein>
<keyword evidence="1" id="KW-0678">Repressor</keyword>
<dbReference type="CDD" id="cd06267">
    <property type="entry name" value="PBP1_LacI_sugar_binding-like"/>
    <property type="match status" value="1"/>
</dbReference>
<name>A0A829HAR9_LACPA</name>
<dbReference type="PANTHER" id="PTHR30146:SF148">
    <property type="entry name" value="HTH-TYPE TRANSCRIPTIONAL REPRESSOR PURR-RELATED"/>
    <property type="match status" value="1"/>
</dbReference>
<evidence type="ECO:0000256" key="2">
    <source>
        <dbReference type="ARBA" id="ARBA00023015"/>
    </source>
</evidence>
<gene>
    <name evidence="6" type="ORF">Lpp41_00865</name>
</gene>
<keyword evidence="2" id="KW-0805">Transcription regulation</keyword>
<dbReference type="GO" id="GO:0003700">
    <property type="term" value="F:DNA-binding transcription factor activity"/>
    <property type="evidence" value="ECO:0007669"/>
    <property type="project" value="TreeGrafter"/>
</dbReference>
<comment type="caution">
    <text evidence="6">The sequence shown here is derived from an EMBL/GenBank/DDBJ whole genome shotgun (WGS) entry which is preliminary data.</text>
</comment>
<keyword evidence="4" id="KW-0804">Transcription</keyword>
<dbReference type="AlphaFoldDB" id="A0A829HAR9"/>
<sequence>MGHRKFALIKGISTFESSKQRTKGFMKAIRAQQIQIDQSLIKQGDYKPKSGNVLMRQILSSGHVPTCVICENDDMAVGAINACVELGYRVPRDISIIGFDDMGYAKYLTPPLTTIRKPTFTIIKMGVSRLVEIMENGQQDNIEQQIIDPEIIVRSLVLNLNK</sequence>
<dbReference type="Gene3D" id="3.40.50.2300">
    <property type="match status" value="1"/>
</dbReference>
<evidence type="ECO:0000259" key="5">
    <source>
        <dbReference type="Pfam" id="PF13377"/>
    </source>
</evidence>
<organism evidence="6 7">
    <name type="scientific">Lacticaseibacillus paracasei subsp. paracasei Lpp41</name>
    <dbReference type="NCBI Taxonomy" id="1256208"/>
    <lineage>
        <taxon>Bacteria</taxon>
        <taxon>Bacillati</taxon>
        <taxon>Bacillota</taxon>
        <taxon>Bacilli</taxon>
        <taxon>Lactobacillales</taxon>
        <taxon>Lactobacillaceae</taxon>
        <taxon>Lacticaseibacillus</taxon>
    </lineage>
</organism>
<dbReference type="PANTHER" id="PTHR30146">
    <property type="entry name" value="LACI-RELATED TRANSCRIPTIONAL REPRESSOR"/>
    <property type="match status" value="1"/>
</dbReference>
<evidence type="ECO:0000256" key="1">
    <source>
        <dbReference type="ARBA" id="ARBA00022491"/>
    </source>
</evidence>
<dbReference type="Pfam" id="PF13377">
    <property type="entry name" value="Peripla_BP_3"/>
    <property type="match status" value="1"/>
</dbReference>
<dbReference type="InterPro" id="IPR046335">
    <property type="entry name" value="LacI/GalR-like_sensor"/>
</dbReference>
<dbReference type="EMBL" id="ANKE01000052">
    <property type="protein sequence ID" value="EPC76062.1"/>
    <property type="molecule type" value="Genomic_DNA"/>
</dbReference>
<dbReference type="Proteomes" id="UP000014244">
    <property type="component" value="Unassembled WGS sequence"/>
</dbReference>
<evidence type="ECO:0000313" key="7">
    <source>
        <dbReference type="Proteomes" id="UP000014244"/>
    </source>
</evidence>
<evidence type="ECO:0000256" key="3">
    <source>
        <dbReference type="ARBA" id="ARBA00023125"/>
    </source>
</evidence>
<feature type="domain" description="Transcriptional regulator LacI/GalR-like sensor" evidence="5">
    <location>
        <begin position="2"/>
        <end position="154"/>
    </location>
</feature>
<accession>A0A829HAR9</accession>
<keyword evidence="3" id="KW-0238">DNA-binding</keyword>
<dbReference type="InterPro" id="IPR028082">
    <property type="entry name" value="Peripla_BP_I"/>
</dbReference>
<proteinExistence type="predicted"/>
<dbReference type="GO" id="GO:0000976">
    <property type="term" value="F:transcription cis-regulatory region binding"/>
    <property type="evidence" value="ECO:0007669"/>
    <property type="project" value="TreeGrafter"/>
</dbReference>